<feature type="coiled-coil region" evidence="5">
    <location>
        <begin position="865"/>
        <end position="937"/>
    </location>
</feature>
<dbReference type="InterPro" id="IPR000330">
    <property type="entry name" value="SNF2_N"/>
</dbReference>
<dbReference type="InterPro" id="IPR049730">
    <property type="entry name" value="SNF2/RAD54-like_C"/>
</dbReference>
<dbReference type="GO" id="GO:0005524">
    <property type="term" value="F:ATP binding"/>
    <property type="evidence" value="ECO:0007669"/>
    <property type="project" value="UniProtKB-KW"/>
</dbReference>
<keyword evidence="3" id="KW-0347">Helicase</keyword>
<dbReference type="SMART" id="SM00490">
    <property type="entry name" value="HELICc"/>
    <property type="match status" value="1"/>
</dbReference>
<dbReference type="GO" id="GO:0004386">
    <property type="term" value="F:helicase activity"/>
    <property type="evidence" value="ECO:0007669"/>
    <property type="project" value="UniProtKB-KW"/>
</dbReference>
<dbReference type="PROSITE" id="PS51192">
    <property type="entry name" value="HELICASE_ATP_BIND_1"/>
    <property type="match status" value="1"/>
</dbReference>
<evidence type="ECO:0000256" key="2">
    <source>
        <dbReference type="ARBA" id="ARBA00022801"/>
    </source>
</evidence>
<dbReference type="GO" id="GO:0016787">
    <property type="term" value="F:hydrolase activity"/>
    <property type="evidence" value="ECO:0007669"/>
    <property type="project" value="UniProtKB-KW"/>
</dbReference>
<feature type="domain" description="Helicase C-terminal" evidence="7">
    <location>
        <begin position="403"/>
        <end position="589"/>
    </location>
</feature>
<dbReference type="Pfam" id="PF00271">
    <property type="entry name" value="Helicase_C"/>
    <property type="match status" value="1"/>
</dbReference>
<dbReference type="RefSeq" id="WP_101923603.1">
    <property type="nucleotide sequence ID" value="NZ_PKHY01000002.1"/>
</dbReference>
<dbReference type="InterPro" id="IPR057342">
    <property type="entry name" value="DEXDc_RapA"/>
</dbReference>
<evidence type="ECO:0000313" key="8">
    <source>
        <dbReference type="EMBL" id="MDK8601693.1"/>
    </source>
</evidence>
<dbReference type="Proteomes" id="UP001225576">
    <property type="component" value="Unassembled WGS sequence"/>
</dbReference>
<accession>A0AAW6ZK55</accession>
<dbReference type="SMART" id="SM00487">
    <property type="entry name" value="DEXDc"/>
    <property type="match status" value="1"/>
</dbReference>
<organism evidence="8 9">
    <name type="scientific">Trueperella bernardiae</name>
    <dbReference type="NCBI Taxonomy" id="59561"/>
    <lineage>
        <taxon>Bacteria</taxon>
        <taxon>Bacillati</taxon>
        <taxon>Actinomycetota</taxon>
        <taxon>Actinomycetes</taxon>
        <taxon>Actinomycetales</taxon>
        <taxon>Actinomycetaceae</taxon>
        <taxon>Trueperella</taxon>
    </lineage>
</organism>
<evidence type="ECO:0000256" key="5">
    <source>
        <dbReference type="SAM" id="Coils"/>
    </source>
</evidence>
<dbReference type="EMBL" id="JASPDQ010000007">
    <property type="protein sequence ID" value="MDK8601693.1"/>
    <property type="molecule type" value="Genomic_DNA"/>
</dbReference>
<evidence type="ECO:0000256" key="1">
    <source>
        <dbReference type="ARBA" id="ARBA00022741"/>
    </source>
</evidence>
<evidence type="ECO:0000256" key="3">
    <source>
        <dbReference type="ARBA" id="ARBA00022806"/>
    </source>
</evidence>
<keyword evidence="5" id="KW-0175">Coiled coil</keyword>
<dbReference type="InterPro" id="IPR001650">
    <property type="entry name" value="Helicase_C-like"/>
</dbReference>
<dbReference type="InterPro" id="IPR027417">
    <property type="entry name" value="P-loop_NTPase"/>
</dbReference>
<dbReference type="InterPro" id="IPR014001">
    <property type="entry name" value="Helicase_ATP-bd"/>
</dbReference>
<dbReference type="Gene3D" id="3.40.50.300">
    <property type="entry name" value="P-loop containing nucleotide triphosphate hydrolases"/>
    <property type="match status" value="1"/>
</dbReference>
<keyword evidence="2" id="KW-0378">Hydrolase</keyword>
<dbReference type="Gene3D" id="3.40.50.10810">
    <property type="entry name" value="Tandem AAA-ATPase domain"/>
    <property type="match status" value="1"/>
</dbReference>
<dbReference type="PROSITE" id="PS51194">
    <property type="entry name" value="HELICASE_CTER"/>
    <property type="match status" value="1"/>
</dbReference>
<dbReference type="Pfam" id="PF00176">
    <property type="entry name" value="SNF2-rel_dom"/>
    <property type="match status" value="1"/>
</dbReference>
<name>A0AAW6ZK55_9ACTO</name>
<proteinExistence type="predicted"/>
<evidence type="ECO:0000259" key="6">
    <source>
        <dbReference type="PROSITE" id="PS51192"/>
    </source>
</evidence>
<sequence>MQYLSDYQAKLYAHELDRSYASDHVGKLAGLLFDAQVEPKPHQVDAALFALQTPFLNGVILADEVGLGKTIEAGIVISQYWAQRNRRVLIIAPSSLRQQWKQELDEKFALPASLLDRTNIDELTGPGAKDQILICSYEFANSQTTKLLRTWDLVVCDEAHRLRSHWTGQAKIAANVARICRAATKTVMLTATPLQNRLEELYGLVSVFAPDYFHSLEAFKERYLDNPDGVGNDDLAQRVAMVAKRTLRKDADKYIRFTERMPLTVAFTPSDAEIELYDKINEYLQRPFLWAFAKSQRHLSALIMRKRLGSSSYAVASTLERTADRLEAEVRAGRRRNDAGGFVGDPDLTGELREEAENTPVTLEVIDPEQRHAMLSEVEELREYAKLARSITVNQKAVKLVDALEQGFAKLREIGAPEKAIIFTDSTVTQDYLARSLTEAGWGEGLVLFNGTNTSPKANTIYKRWLEENQGGDLVTGILAADRRKALVDEFRERGRLMIATEAAAEGINLQFCSMLVNYDLPWNPQRIEQRIGRVHRFGQKHNVVVVNFSNKGNLAEERILELLTEKFELFTSVFGASDEVLGQIEDGLDFEKNIAHILDNCKTSAEIDAAFTALEAKYAKQINREMKKTRAKVFDNLDPKVRDKLKSYDAQTGIVLNAFERLLIDVTRHELGDKATFNDSGTQFKLHASPRSGITAGDYYFKSEPRKGAHQYRYSSDLCSWVIESAKTRNTPPARLIFQIQGSDRASTIAKRMRNKQGRLRVEEVTFAMRAGSKDLRESYLLFSGFFDNGTPMDPEQIRDLLDLNCVNVSEGDVDTNGFERGIAQQIKRLERDVEERNATFFLEQEALVDAARLDLKATFDAKIRDYQAKAATANKEARKASNTAQELKLRQEARRWQRKADDAEDDYRAERNRLRTESEELLRSAEDALRATETRQELFTINWEVARARRRDASRPMAS</sequence>
<keyword evidence="4" id="KW-0067">ATP-binding</keyword>
<evidence type="ECO:0000256" key="4">
    <source>
        <dbReference type="ARBA" id="ARBA00022840"/>
    </source>
</evidence>
<dbReference type="PANTHER" id="PTHR45766:SF6">
    <property type="entry name" value="SWI_SNF-RELATED MATRIX-ASSOCIATED ACTIN-DEPENDENT REGULATOR OF CHROMATIN SUBFAMILY A-LIKE PROTEIN 1"/>
    <property type="match status" value="1"/>
</dbReference>
<dbReference type="CDD" id="cd18011">
    <property type="entry name" value="DEXDc_RapA"/>
    <property type="match status" value="1"/>
</dbReference>
<dbReference type="InterPro" id="IPR038718">
    <property type="entry name" value="SNF2-like_sf"/>
</dbReference>
<dbReference type="CDD" id="cd18793">
    <property type="entry name" value="SF2_C_SNF"/>
    <property type="match status" value="1"/>
</dbReference>
<dbReference type="SUPFAM" id="SSF52540">
    <property type="entry name" value="P-loop containing nucleoside triphosphate hydrolases"/>
    <property type="match status" value="2"/>
</dbReference>
<gene>
    <name evidence="8" type="ORF">QP858_04350</name>
</gene>
<protein>
    <submittedName>
        <fullName evidence="8">SNF2-related protein</fullName>
    </submittedName>
</protein>
<dbReference type="PANTHER" id="PTHR45766">
    <property type="entry name" value="DNA ANNEALING HELICASE AND ENDONUCLEASE ZRANB3 FAMILY MEMBER"/>
    <property type="match status" value="1"/>
</dbReference>
<evidence type="ECO:0000259" key="7">
    <source>
        <dbReference type="PROSITE" id="PS51194"/>
    </source>
</evidence>
<comment type="caution">
    <text evidence="8">The sequence shown here is derived from an EMBL/GenBank/DDBJ whole genome shotgun (WGS) entry which is preliminary data.</text>
</comment>
<dbReference type="AlphaFoldDB" id="A0AAW6ZK55"/>
<keyword evidence="1" id="KW-0547">Nucleotide-binding</keyword>
<feature type="domain" description="Helicase ATP-binding" evidence="6">
    <location>
        <begin position="50"/>
        <end position="211"/>
    </location>
</feature>
<reference evidence="8" key="1">
    <citation type="submission" date="2023-05" db="EMBL/GenBank/DDBJ databases">
        <title>Genomic Catalog of Human Bladder Bacteria.</title>
        <authorList>
            <person name="Du J."/>
        </authorList>
    </citation>
    <scope>NUCLEOTIDE SEQUENCE</scope>
    <source>
        <strain evidence="8">UMB1304A</strain>
    </source>
</reference>
<evidence type="ECO:0000313" key="9">
    <source>
        <dbReference type="Proteomes" id="UP001225576"/>
    </source>
</evidence>